<dbReference type="Pfam" id="PF13686">
    <property type="entry name" value="DrsE_2"/>
    <property type="match status" value="1"/>
</dbReference>
<comment type="similarity">
    <text evidence="2">Belongs to the class-III pyridine nucleotide-disulfide oxidoreductase family.</text>
</comment>
<reference evidence="8 9" key="1">
    <citation type="submission" date="2020-07" db="EMBL/GenBank/DDBJ databases">
        <title>Draft whole-genome sequence of Heliobacterium chlorum DSM 3682, type strain.</title>
        <authorList>
            <person name="Kyndt J.A."/>
            <person name="Meyer T.E."/>
            <person name="Imhoff J.F."/>
        </authorList>
    </citation>
    <scope>NUCLEOTIDE SEQUENCE [LARGE SCALE GENOMIC DNA]</scope>
    <source>
        <strain evidence="8 9">DSM 3682</strain>
    </source>
</reference>
<dbReference type="InterPro" id="IPR001763">
    <property type="entry name" value="Rhodanese-like_dom"/>
</dbReference>
<dbReference type="PRINTS" id="PR00368">
    <property type="entry name" value="FADPNR"/>
</dbReference>
<sequence length="852" mass="92669">MSKKVVIVGGVAGGASTAARLRRLDEQAEIIIFERDGYISFANCGLPYYVGETIVERENLILQTPEMMQNRFNIDARLHSEVVAVDGVQKKVTVKSADRGSYEETYDVLVLAPGAKPFIPPIAGVHSDKIYTLRNIPDADRIKAAVDQKRVHRAVVIGGGFIGVEMAENLCDRGIDVTLVEAAPHILMPFDDDMVTTAEKELEERGVRLILGDGVQGFAEQGAAETSEIEVALSSGTRLTAEMIILAIGVKPDVEFLKDSGLKFGPRGHLIVNEHMQTNIENIYAVGDAIQVIDFVNGSETAIPLAGPANKQGRIAADNICGIDSVFRGSQGTSIIKIFGLTGAVTGNNERTLRRLGIAYRVVHVHPNSHASYYPGASPIALKVIFDEKGKVLGAQAFGYDGVDKRIDVIATVIRMGGTVDDLKELELSYAPPYSSAKDPVNMAGFLAENLLASRTDLFVTSEIDQIDREKAVLLDVRSELEYETGHIPGSVLLPLEVLRQRLDELDPVKEYWVYCRVGFRGYLAERILKQRGFKAKNLSGGYSSYEIAQYKAGGCNMNQPKQPNSGCGPTCGTVCGQTAAAGKVETNTTETNFSAPANVSFDQHDRKLNACGLCCPGPLMQVKKCVDEMTPGQRLYVEASDPGFYKDIESWCQRTGNGLLNRSKDAGLIKALIQKGCMDADMVNNPAQSGQMAPAKDNKTIVVFSGDLDKAIASFIIANGAASMGKKVTMFFTFWGLNILKKEDPQPVEKGFMDRMFSMMMPSHSKDLPLSKMNMMGMGPKMIRMVMQNKNVQSLEELLMAAMDQGIELVACQMSMDVMGIKAEELIDGVKIGGVGYYLGEAEDSNVNLFI</sequence>
<dbReference type="Pfam" id="PF00581">
    <property type="entry name" value="Rhodanese"/>
    <property type="match status" value="1"/>
</dbReference>
<dbReference type="Pfam" id="PF01206">
    <property type="entry name" value="TusA"/>
    <property type="match status" value="1"/>
</dbReference>
<evidence type="ECO:0000256" key="4">
    <source>
        <dbReference type="ARBA" id="ARBA00022827"/>
    </source>
</evidence>
<protein>
    <submittedName>
        <fullName evidence="8">FAD-dependent oxidoreductase</fullName>
    </submittedName>
</protein>
<dbReference type="PROSITE" id="PS50206">
    <property type="entry name" value="RHODANESE_3"/>
    <property type="match status" value="1"/>
</dbReference>
<dbReference type="SUPFAM" id="SSF55424">
    <property type="entry name" value="FAD/NAD-linked reductases, dimerisation (C-terminal) domain"/>
    <property type="match status" value="1"/>
</dbReference>
<dbReference type="PANTHER" id="PTHR43429:SF1">
    <property type="entry name" value="NAD(P)H SULFUR OXIDOREDUCTASE (COA-DEPENDENT)"/>
    <property type="match status" value="1"/>
</dbReference>
<dbReference type="PROSITE" id="PS01148">
    <property type="entry name" value="UPF0033"/>
    <property type="match status" value="1"/>
</dbReference>
<dbReference type="InterPro" id="IPR023753">
    <property type="entry name" value="FAD/NAD-binding_dom"/>
</dbReference>
<evidence type="ECO:0000313" key="8">
    <source>
        <dbReference type="EMBL" id="MBC9785686.1"/>
    </source>
</evidence>
<evidence type="ECO:0000256" key="1">
    <source>
        <dbReference type="ARBA" id="ARBA00001974"/>
    </source>
</evidence>
<keyword evidence="9" id="KW-1185">Reference proteome</keyword>
<keyword evidence="6" id="KW-0676">Redox-active center</keyword>
<dbReference type="Gene3D" id="3.40.250.10">
    <property type="entry name" value="Rhodanese-like domain"/>
    <property type="match status" value="1"/>
</dbReference>
<dbReference type="SUPFAM" id="SSF52821">
    <property type="entry name" value="Rhodanese/Cell cycle control phosphatase"/>
    <property type="match status" value="1"/>
</dbReference>
<dbReference type="InterPro" id="IPR027396">
    <property type="entry name" value="DsrEFH-like"/>
</dbReference>
<dbReference type="PRINTS" id="PR00411">
    <property type="entry name" value="PNDRDTASEI"/>
</dbReference>
<accession>A0ABR7T4U2</accession>
<gene>
    <name evidence="8" type="ORF">H1S01_14435</name>
</gene>
<dbReference type="EMBL" id="JACVHF010000017">
    <property type="protein sequence ID" value="MBC9785686.1"/>
    <property type="molecule type" value="Genomic_DNA"/>
</dbReference>
<evidence type="ECO:0000256" key="6">
    <source>
        <dbReference type="ARBA" id="ARBA00023284"/>
    </source>
</evidence>
<dbReference type="InterPro" id="IPR001455">
    <property type="entry name" value="TusA-like"/>
</dbReference>
<dbReference type="SUPFAM" id="SSF75169">
    <property type="entry name" value="DsrEFH-like"/>
    <property type="match status" value="1"/>
</dbReference>
<dbReference type="Gene3D" id="3.40.1260.10">
    <property type="entry name" value="DsrEFH-like"/>
    <property type="match status" value="1"/>
</dbReference>
<dbReference type="Pfam" id="PF07992">
    <property type="entry name" value="Pyr_redox_2"/>
    <property type="match status" value="1"/>
</dbReference>
<keyword evidence="4" id="KW-0274">FAD</keyword>
<keyword evidence="5" id="KW-0560">Oxidoreductase</keyword>
<comment type="cofactor">
    <cofactor evidence="1">
        <name>FAD</name>
        <dbReference type="ChEBI" id="CHEBI:57692"/>
    </cofactor>
</comment>
<dbReference type="InterPro" id="IPR032836">
    <property type="entry name" value="DsrE2-like"/>
</dbReference>
<feature type="domain" description="Rhodanese" evidence="7">
    <location>
        <begin position="468"/>
        <end position="551"/>
    </location>
</feature>
<dbReference type="InterPro" id="IPR036873">
    <property type="entry name" value="Rhodanese-like_dom_sf"/>
</dbReference>
<dbReference type="RefSeq" id="WP_188041128.1">
    <property type="nucleotide sequence ID" value="NZ_JACVHF010000017.1"/>
</dbReference>
<dbReference type="SMART" id="SM00450">
    <property type="entry name" value="RHOD"/>
    <property type="match status" value="1"/>
</dbReference>
<evidence type="ECO:0000313" key="9">
    <source>
        <dbReference type="Proteomes" id="UP000617402"/>
    </source>
</evidence>
<dbReference type="SUPFAM" id="SSF64307">
    <property type="entry name" value="SirA-like"/>
    <property type="match status" value="1"/>
</dbReference>
<dbReference type="PANTHER" id="PTHR43429">
    <property type="entry name" value="PYRIDINE NUCLEOTIDE-DISULFIDE OXIDOREDUCTASE DOMAIN-CONTAINING"/>
    <property type="match status" value="1"/>
</dbReference>
<organism evidence="8 9">
    <name type="scientific">Heliobacterium chlorum</name>
    <dbReference type="NCBI Taxonomy" id="2698"/>
    <lineage>
        <taxon>Bacteria</taxon>
        <taxon>Bacillati</taxon>
        <taxon>Bacillota</taxon>
        <taxon>Clostridia</taxon>
        <taxon>Eubacteriales</taxon>
        <taxon>Heliobacteriaceae</taxon>
        <taxon>Heliobacterium</taxon>
    </lineage>
</organism>
<evidence type="ECO:0000256" key="3">
    <source>
        <dbReference type="ARBA" id="ARBA00022630"/>
    </source>
</evidence>
<evidence type="ECO:0000256" key="2">
    <source>
        <dbReference type="ARBA" id="ARBA00009130"/>
    </source>
</evidence>
<dbReference type="InterPro" id="IPR036868">
    <property type="entry name" value="TusA-like_sf"/>
</dbReference>
<dbReference type="InterPro" id="IPR050260">
    <property type="entry name" value="FAD-bd_OxRdtase"/>
</dbReference>
<keyword evidence="3" id="KW-0285">Flavoprotein</keyword>
<proteinExistence type="inferred from homology"/>
<comment type="caution">
    <text evidence="8">The sequence shown here is derived from an EMBL/GenBank/DDBJ whole genome shotgun (WGS) entry which is preliminary data.</text>
</comment>
<dbReference type="Gene3D" id="3.30.110.40">
    <property type="entry name" value="TusA-like domain"/>
    <property type="match status" value="1"/>
</dbReference>
<evidence type="ECO:0000256" key="5">
    <source>
        <dbReference type="ARBA" id="ARBA00023002"/>
    </source>
</evidence>
<dbReference type="Proteomes" id="UP000617402">
    <property type="component" value="Unassembled WGS sequence"/>
</dbReference>
<dbReference type="InterPro" id="IPR004099">
    <property type="entry name" value="Pyr_nucl-diS_OxRdtase_dimer"/>
</dbReference>
<name>A0ABR7T4U2_HELCL</name>
<dbReference type="InterPro" id="IPR016156">
    <property type="entry name" value="FAD/NAD-linked_Rdtase_dimer_sf"/>
</dbReference>
<dbReference type="Gene3D" id="3.50.50.60">
    <property type="entry name" value="FAD/NAD(P)-binding domain"/>
    <property type="match status" value="2"/>
</dbReference>
<dbReference type="InterPro" id="IPR036188">
    <property type="entry name" value="FAD/NAD-bd_sf"/>
</dbReference>
<evidence type="ECO:0000259" key="7">
    <source>
        <dbReference type="PROSITE" id="PS50206"/>
    </source>
</evidence>
<dbReference type="SUPFAM" id="SSF51905">
    <property type="entry name" value="FAD/NAD(P)-binding domain"/>
    <property type="match status" value="1"/>
</dbReference>
<dbReference type="Pfam" id="PF02852">
    <property type="entry name" value="Pyr_redox_dim"/>
    <property type="match status" value="1"/>
</dbReference>